<dbReference type="AlphaFoldDB" id="A0A8H6RAE7"/>
<proteinExistence type="predicted"/>
<reference evidence="2" key="1">
    <citation type="submission" date="2020-04" db="EMBL/GenBank/DDBJ databases">
        <title>Draft genome resource of the tomato pathogen Pseudocercospora fuligena.</title>
        <authorList>
            <person name="Zaccaron A."/>
        </authorList>
    </citation>
    <scope>NUCLEOTIDE SEQUENCE</scope>
    <source>
        <strain evidence="2">PF001</strain>
    </source>
</reference>
<keyword evidence="1" id="KW-0732">Signal</keyword>
<dbReference type="EMBL" id="JABCIY010000254">
    <property type="protein sequence ID" value="KAF7186441.1"/>
    <property type="molecule type" value="Genomic_DNA"/>
</dbReference>
<accession>A0A8H6RAE7</accession>
<evidence type="ECO:0000313" key="2">
    <source>
        <dbReference type="EMBL" id="KAF7186441.1"/>
    </source>
</evidence>
<feature type="chain" id="PRO_5034576173" description="Apple domain-containing protein" evidence="1">
    <location>
        <begin position="18"/>
        <end position="261"/>
    </location>
</feature>
<feature type="signal peptide" evidence="1">
    <location>
        <begin position="1"/>
        <end position="17"/>
    </location>
</feature>
<evidence type="ECO:0008006" key="4">
    <source>
        <dbReference type="Google" id="ProtNLM"/>
    </source>
</evidence>
<dbReference type="Proteomes" id="UP000660729">
    <property type="component" value="Unassembled WGS sequence"/>
</dbReference>
<name>A0A8H6RAE7_9PEZI</name>
<evidence type="ECO:0000313" key="3">
    <source>
        <dbReference type="Proteomes" id="UP000660729"/>
    </source>
</evidence>
<dbReference type="OrthoDB" id="3946737at2759"/>
<comment type="caution">
    <text evidence="2">The sequence shown here is derived from an EMBL/GenBank/DDBJ whole genome shotgun (WGS) entry which is preliminary data.</text>
</comment>
<gene>
    <name evidence="2" type="ORF">HII31_12237</name>
</gene>
<protein>
    <recommendedName>
        <fullName evidence="4">Apple domain-containing protein</fullName>
    </recommendedName>
</protein>
<keyword evidence="3" id="KW-1185">Reference proteome</keyword>
<organism evidence="2 3">
    <name type="scientific">Pseudocercospora fuligena</name>
    <dbReference type="NCBI Taxonomy" id="685502"/>
    <lineage>
        <taxon>Eukaryota</taxon>
        <taxon>Fungi</taxon>
        <taxon>Dikarya</taxon>
        <taxon>Ascomycota</taxon>
        <taxon>Pezizomycotina</taxon>
        <taxon>Dothideomycetes</taxon>
        <taxon>Dothideomycetidae</taxon>
        <taxon>Mycosphaerellales</taxon>
        <taxon>Mycosphaerellaceae</taxon>
        <taxon>Pseudocercospora</taxon>
    </lineage>
</organism>
<evidence type="ECO:0000256" key="1">
    <source>
        <dbReference type="SAM" id="SignalP"/>
    </source>
</evidence>
<sequence>MLSSSAVLLVSIAFAYAAPNSGSVCSQNPYKALAPLSAYPPAQSYCSKNYPVAASTTTVTITESACISTATPPPTRRDASELQERDLSALKKALASMLVNKKSIIATACSCIETTKTVTATATTSLALASPLPSCCNNAPFAEIRQQGSDLFGVCAGCTYSDADGRYSFEAYPYNTNCDFRQYCIQRCEAQGSQCKGVTKQIPTSNAYPNCQFLYNAVGGGAVSSDSDTLYKLPANVPLCNGTQVQPAQCACGGGGPCIPV</sequence>